<evidence type="ECO:0000259" key="4">
    <source>
        <dbReference type="PROSITE" id="PS01124"/>
    </source>
</evidence>
<name>A0A5B9ML80_9BACT</name>
<evidence type="ECO:0000313" key="6">
    <source>
        <dbReference type="Proteomes" id="UP000321353"/>
    </source>
</evidence>
<evidence type="ECO:0000256" key="2">
    <source>
        <dbReference type="ARBA" id="ARBA00023125"/>
    </source>
</evidence>
<accession>A0A5B9ML80</accession>
<dbReference type="InterPro" id="IPR035965">
    <property type="entry name" value="PAS-like_dom_sf"/>
</dbReference>
<dbReference type="InterPro" id="IPR050204">
    <property type="entry name" value="AraC_XylS_family_regulators"/>
</dbReference>
<dbReference type="Gene3D" id="1.10.10.60">
    <property type="entry name" value="Homeodomain-like"/>
    <property type="match status" value="2"/>
</dbReference>
<protein>
    <submittedName>
        <fullName evidence="5">Melibiose operon regulatory protein</fullName>
    </submittedName>
</protein>
<dbReference type="InterPro" id="IPR020449">
    <property type="entry name" value="Tscrpt_reg_AraC-type_HTH"/>
</dbReference>
<dbReference type="RefSeq" id="WP_147869688.1">
    <property type="nucleotide sequence ID" value="NZ_CP036264.1"/>
</dbReference>
<keyword evidence="3" id="KW-0804">Transcription</keyword>
<dbReference type="InterPro" id="IPR018062">
    <property type="entry name" value="HTH_AraC-typ_CS"/>
</dbReference>
<dbReference type="Pfam" id="PF12833">
    <property type="entry name" value="HTH_18"/>
    <property type="match status" value="1"/>
</dbReference>
<proteinExistence type="predicted"/>
<dbReference type="Proteomes" id="UP000321353">
    <property type="component" value="Chromosome"/>
</dbReference>
<dbReference type="SUPFAM" id="SSF55785">
    <property type="entry name" value="PYP-like sensor domain (PAS domain)"/>
    <property type="match status" value="1"/>
</dbReference>
<dbReference type="GO" id="GO:0003700">
    <property type="term" value="F:DNA-binding transcription factor activity"/>
    <property type="evidence" value="ECO:0007669"/>
    <property type="project" value="InterPro"/>
</dbReference>
<dbReference type="PANTHER" id="PTHR46796">
    <property type="entry name" value="HTH-TYPE TRANSCRIPTIONAL ACTIVATOR RHAS-RELATED"/>
    <property type="match status" value="1"/>
</dbReference>
<dbReference type="SMART" id="SM00342">
    <property type="entry name" value="HTH_ARAC"/>
    <property type="match status" value="1"/>
</dbReference>
<dbReference type="PROSITE" id="PS01124">
    <property type="entry name" value="HTH_ARAC_FAMILY_2"/>
    <property type="match status" value="1"/>
</dbReference>
<dbReference type="SUPFAM" id="SSF46689">
    <property type="entry name" value="Homeodomain-like"/>
    <property type="match status" value="2"/>
</dbReference>
<keyword evidence="2" id="KW-0238">DNA-binding</keyword>
<dbReference type="KEGG" id="smam:Mal15_45150"/>
<keyword evidence="6" id="KW-1185">Reference proteome</keyword>
<dbReference type="Gene3D" id="3.30.450.20">
    <property type="entry name" value="PAS domain"/>
    <property type="match status" value="1"/>
</dbReference>
<keyword evidence="1" id="KW-0805">Transcription regulation</keyword>
<dbReference type="Pfam" id="PF08448">
    <property type="entry name" value="PAS_4"/>
    <property type="match status" value="1"/>
</dbReference>
<dbReference type="AlphaFoldDB" id="A0A5B9ML80"/>
<dbReference type="InterPro" id="IPR013656">
    <property type="entry name" value="PAS_4"/>
</dbReference>
<dbReference type="PANTHER" id="PTHR46796:SF13">
    <property type="entry name" value="HTH-TYPE TRANSCRIPTIONAL ACTIVATOR RHAS"/>
    <property type="match status" value="1"/>
</dbReference>
<dbReference type="InterPro" id="IPR018060">
    <property type="entry name" value="HTH_AraC"/>
</dbReference>
<gene>
    <name evidence="5" type="primary">melR_1</name>
    <name evidence="5" type="ORF">Mal15_45150</name>
</gene>
<organism evidence="5 6">
    <name type="scientific">Stieleria maiorica</name>
    <dbReference type="NCBI Taxonomy" id="2795974"/>
    <lineage>
        <taxon>Bacteria</taxon>
        <taxon>Pseudomonadati</taxon>
        <taxon>Planctomycetota</taxon>
        <taxon>Planctomycetia</taxon>
        <taxon>Pirellulales</taxon>
        <taxon>Pirellulaceae</taxon>
        <taxon>Stieleria</taxon>
    </lineage>
</organism>
<dbReference type="GO" id="GO:0043565">
    <property type="term" value="F:sequence-specific DNA binding"/>
    <property type="evidence" value="ECO:0007669"/>
    <property type="project" value="InterPro"/>
</dbReference>
<feature type="domain" description="HTH araC/xylS-type" evidence="4">
    <location>
        <begin position="154"/>
        <end position="252"/>
    </location>
</feature>
<dbReference type="PROSITE" id="PS00041">
    <property type="entry name" value="HTH_ARAC_FAMILY_1"/>
    <property type="match status" value="1"/>
</dbReference>
<dbReference type="PRINTS" id="PR00032">
    <property type="entry name" value="HTHARAC"/>
</dbReference>
<evidence type="ECO:0000256" key="1">
    <source>
        <dbReference type="ARBA" id="ARBA00023015"/>
    </source>
</evidence>
<reference evidence="5 6" key="1">
    <citation type="submission" date="2019-02" db="EMBL/GenBank/DDBJ databases">
        <title>Planctomycetal bacteria perform biofilm scaping via a novel small molecule.</title>
        <authorList>
            <person name="Jeske O."/>
            <person name="Boedeker C."/>
            <person name="Wiegand S."/>
            <person name="Breitling P."/>
            <person name="Kallscheuer N."/>
            <person name="Jogler M."/>
            <person name="Rohde M."/>
            <person name="Petersen J."/>
            <person name="Medema M.H."/>
            <person name="Surup F."/>
            <person name="Jogler C."/>
        </authorList>
    </citation>
    <scope>NUCLEOTIDE SEQUENCE [LARGE SCALE GENOMIC DNA]</scope>
    <source>
        <strain evidence="5 6">Mal15</strain>
    </source>
</reference>
<dbReference type="InterPro" id="IPR009057">
    <property type="entry name" value="Homeodomain-like_sf"/>
</dbReference>
<evidence type="ECO:0000313" key="5">
    <source>
        <dbReference type="EMBL" id="QEG00445.1"/>
    </source>
</evidence>
<sequence length="257" mass="29539">MPNSDSPRNGRAFSEAFVQRHPGVRSVIELFEHLPLVLFYAKDHRQRYIAVNPRTLTDVFGLADVEELYGRTDSDFQPPALADAYHAEDRRVMELRRSIPNQVWLVPHVRGTPQWYVSTKTPLFSATAQVIGIAGVMYPIATPAEQASFFSDLAPAIRFIDENYAKPLSMKDLAEMSGLSSSQFNHRFRTLLRMSPTEYILSRRIQDARDRLTRTSDSITDISVAVGFFDQSHFTKRFRRFTGMTPLAYRKRFRDVE</sequence>
<evidence type="ECO:0000256" key="3">
    <source>
        <dbReference type="ARBA" id="ARBA00023163"/>
    </source>
</evidence>
<dbReference type="EMBL" id="CP036264">
    <property type="protein sequence ID" value="QEG00445.1"/>
    <property type="molecule type" value="Genomic_DNA"/>
</dbReference>